<evidence type="ECO:0000313" key="2">
    <source>
        <dbReference type="Proteomes" id="UP000054477"/>
    </source>
</evidence>
<gene>
    <name evidence="1" type="ORF">K443DRAFT_662693</name>
</gene>
<dbReference type="OrthoDB" id="9971853at2759"/>
<dbReference type="Gene3D" id="3.20.20.80">
    <property type="entry name" value="Glycosidases"/>
    <property type="match status" value="1"/>
</dbReference>
<dbReference type="AlphaFoldDB" id="A0A0C9WXI5"/>
<proteinExistence type="predicted"/>
<dbReference type="Proteomes" id="UP000054477">
    <property type="component" value="Unassembled WGS sequence"/>
</dbReference>
<sequence>MSFLQKGIDKPRNFQEHMKMHHPDGKQSNTEDHTCGIYNREYLDYLQSPPSLWPNYGISAFVSLHQDVWSCYSGGSGAPAWTLEAVGFDLRAIEEVSAAWLLGMRGRGHVEAEHGIWPCGDQMLNAATMATCFWVGATYAPKLLVKDRHSKETMNEPHRGYIQVPSLHAFDYNTNLHLLHLGAGHPTLVSTWIRSSPMPTKKTSTTLLNTSKRKAWRPDGPTSGCCLWELHHAWGWDNVKDQPVVLQENYFSKNSVTGKKVDWYTDFYYPLLNQWAER</sequence>
<dbReference type="PANTHER" id="PTHR31308:SF5">
    <property type="entry name" value="ERGOSTERYL-BETA-GLUCOSIDASE"/>
    <property type="match status" value="1"/>
</dbReference>
<dbReference type="STRING" id="1095629.A0A0C9WXI5"/>
<dbReference type="HOGENOM" id="CLU_980281_0_0_1"/>
<reference evidence="1 2" key="1">
    <citation type="submission" date="2014-04" db="EMBL/GenBank/DDBJ databases">
        <authorList>
            <consortium name="DOE Joint Genome Institute"/>
            <person name="Kuo A."/>
            <person name="Kohler A."/>
            <person name="Nagy L.G."/>
            <person name="Floudas D."/>
            <person name="Copeland A."/>
            <person name="Barry K.W."/>
            <person name="Cichocki N."/>
            <person name="Veneault-Fourrey C."/>
            <person name="LaButti K."/>
            <person name="Lindquist E.A."/>
            <person name="Lipzen A."/>
            <person name="Lundell T."/>
            <person name="Morin E."/>
            <person name="Murat C."/>
            <person name="Sun H."/>
            <person name="Tunlid A."/>
            <person name="Henrissat B."/>
            <person name="Grigoriev I.V."/>
            <person name="Hibbett D.S."/>
            <person name="Martin F."/>
            <person name="Nordberg H.P."/>
            <person name="Cantor M.N."/>
            <person name="Hua S.X."/>
        </authorList>
    </citation>
    <scope>NUCLEOTIDE SEQUENCE [LARGE SCALE GENOMIC DNA]</scope>
    <source>
        <strain evidence="1 2">LaAM-08-1</strain>
    </source>
</reference>
<dbReference type="EMBL" id="KN839292">
    <property type="protein sequence ID" value="KIJ90091.1"/>
    <property type="molecule type" value="Genomic_DNA"/>
</dbReference>
<dbReference type="PANTHER" id="PTHR31308">
    <property type="match status" value="1"/>
</dbReference>
<dbReference type="SUPFAM" id="SSF51445">
    <property type="entry name" value="(Trans)glycosidases"/>
    <property type="match status" value="1"/>
</dbReference>
<dbReference type="InterPro" id="IPR017853">
    <property type="entry name" value="GH"/>
</dbReference>
<protein>
    <submittedName>
        <fullName evidence="1">Glycoside hydrolase family 5 protein</fullName>
    </submittedName>
</protein>
<dbReference type="GO" id="GO:1904462">
    <property type="term" value="P:ergosteryl 3-beta-D-glucoside catabolic process"/>
    <property type="evidence" value="ECO:0007669"/>
    <property type="project" value="TreeGrafter"/>
</dbReference>
<accession>A0A0C9WXI5</accession>
<dbReference type="InterPro" id="IPR052066">
    <property type="entry name" value="Glycosphingolipid_Hydrolases"/>
</dbReference>
<evidence type="ECO:0000313" key="1">
    <source>
        <dbReference type="EMBL" id="KIJ90091.1"/>
    </source>
</evidence>
<organism evidence="1 2">
    <name type="scientific">Laccaria amethystina LaAM-08-1</name>
    <dbReference type="NCBI Taxonomy" id="1095629"/>
    <lineage>
        <taxon>Eukaryota</taxon>
        <taxon>Fungi</taxon>
        <taxon>Dikarya</taxon>
        <taxon>Basidiomycota</taxon>
        <taxon>Agaricomycotina</taxon>
        <taxon>Agaricomycetes</taxon>
        <taxon>Agaricomycetidae</taxon>
        <taxon>Agaricales</taxon>
        <taxon>Agaricineae</taxon>
        <taxon>Hydnangiaceae</taxon>
        <taxon>Laccaria</taxon>
    </lineage>
</organism>
<feature type="non-terminal residue" evidence="1">
    <location>
        <position position="1"/>
    </location>
</feature>
<name>A0A0C9WXI5_9AGAR</name>
<reference evidence="2" key="2">
    <citation type="submission" date="2015-01" db="EMBL/GenBank/DDBJ databases">
        <title>Evolutionary Origins and Diversification of the Mycorrhizal Mutualists.</title>
        <authorList>
            <consortium name="DOE Joint Genome Institute"/>
            <consortium name="Mycorrhizal Genomics Consortium"/>
            <person name="Kohler A."/>
            <person name="Kuo A."/>
            <person name="Nagy L.G."/>
            <person name="Floudas D."/>
            <person name="Copeland A."/>
            <person name="Barry K.W."/>
            <person name="Cichocki N."/>
            <person name="Veneault-Fourrey C."/>
            <person name="LaButti K."/>
            <person name="Lindquist E.A."/>
            <person name="Lipzen A."/>
            <person name="Lundell T."/>
            <person name="Morin E."/>
            <person name="Murat C."/>
            <person name="Riley R."/>
            <person name="Ohm R."/>
            <person name="Sun H."/>
            <person name="Tunlid A."/>
            <person name="Henrissat B."/>
            <person name="Grigoriev I.V."/>
            <person name="Hibbett D.S."/>
            <person name="Martin F."/>
        </authorList>
    </citation>
    <scope>NUCLEOTIDE SEQUENCE [LARGE SCALE GENOMIC DNA]</scope>
    <source>
        <strain evidence="2">LaAM-08-1</strain>
    </source>
</reference>
<dbReference type="GO" id="GO:0050295">
    <property type="term" value="F:steryl-beta-glucosidase activity"/>
    <property type="evidence" value="ECO:0007669"/>
    <property type="project" value="TreeGrafter"/>
</dbReference>
<keyword evidence="1" id="KW-0378">Hydrolase</keyword>
<keyword evidence="2" id="KW-1185">Reference proteome</keyword>